<comment type="caution">
    <text evidence="3">The sequence shown here is derived from an EMBL/GenBank/DDBJ whole genome shotgun (WGS) entry which is preliminary data.</text>
</comment>
<evidence type="ECO:0000313" key="3">
    <source>
        <dbReference type="EMBL" id="KAF8467023.1"/>
    </source>
</evidence>
<accession>A0A9P5ML77</accession>
<dbReference type="EMBL" id="WHVB01000121">
    <property type="protein sequence ID" value="KAF8461646.1"/>
    <property type="molecule type" value="Genomic_DNA"/>
</dbReference>
<proteinExistence type="predicted"/>
<protein>
    <submittedName>
        <fullName evidence="3">Uncharacterized protein</fullName>
    </submittedName>
</protein>
<evidence type="ECO:0000313" key="4">
    <source>
        <dbReference type="Proteomes" id="UP000759537"/>
    </source>
</evidence>
<gene>
    <name evidence="3" type="ORF">DFH94DRAFT_300446</name>
    <name evidence="2" type="ORF">DFH94DRAFT_85203</name>
</gene>
<feature type="transmembrane region" description="Helical" evidence="1">
    <location>
        <begin position="67"/>
        <end position="86"/>
    </location>
</feature>
<keyword evidence="1" id="KW-0812">Transmembrane</keyword>
<feature type="transmembrane region" description="Helical" evidence="1">
    <location>
        <begin position="98"/>
        <end position="118"/>
    </location>
</feature>
<dbReference type="Proteomes" id="UP000759537">
    <property type="component" value="Unassembled WGS sequence"/>
</dbReference>
<keyword evidence="4" id="KW-1185">Reference proteome</keyword>
<sequence length="151" mass="16477">MDLVSSPSPQSPRLLSLCRHRCRRVVAVVLVTVSYSPSLSLSLSLSPPLPPPCRRIGCRQHHYPRPVLAIVITLFGLVLVLSTIALCRSPLPLLSVRLTVALASHFMLMPAPRIMLVLAPGRMQVRTACFSPPLGLVTLPRPNFTRSGESL</sequence>
<dbReference type="EMBL" id="WHVB01000038">
    <property type="protein sequence ID" value="KAF8467023.1"/>
    <property type="molecule type" value="Genomic_DNA"/>
</dbReference>
<reference evidence="3" key="1">
    <citation type="submission" date="2019-10" db="EMBL/GenBank/DDBJ databases">
        <authorList>
            <consortium name="DOE Joint Genome Institute"/>
            <person name="Kuo A."/>
            <person name="Miyauchi S."/>
            <person name="Kiss E."/>
            <person name="Drula E."/>
            <person name="Kohler A."/>
            <person name="Sanchez-Garcia M."/>
            <person name="Andreopoulos B."/>
            <person name="Barry K.W."/>
            <person name="Bonito G."/>
            <person name="Buee M."/>
            <person name="Carver A."/>
            <person name="Chen C."/>
            <person name="Cichocki N."/>
            <person name="Clum A."/>
            <person name="Culley D."/>
            <person name="Crous P.W."/>
            <person name="Fauchery L."/>
            <person name="Girlanda M."/>
            <person name="Hayes R."/>
            <person name="Keri Z."/>
            <person name="LaButti K."/>
            <person name="Lipzen A."/>
            <person name="Lombard V."/>
            <person name="Magnuson J."/>
            <person name="Maillard F."/>
            <person name="Morin E."/>
            <person name="Murat C."/>
            <person name="Nolan M."/>
            <person name="Ohm R."/>
            <person name="Pangilinan J."/>
            <person name="Pereira M."/>
            <person name="Perotto S."/>
            <person name="Peter M."/>
            <person name="Riley R."/>
            <person name="Sitrit Y."/>
            <person name="Stielow B."/>
            <person name="Szollosi G."/>
            <person name="Zifcakova L."/>
            <person name="Stursova M."/>
            <person name="Spatafora J.W."/>
            <person name="Tedersoo L."/>
            <person name="Vaario L.-M."/>
            <person name="Yamada A."/>
            <person name="Yan M."/>
            <person name="Wang P."/>
            <person name="Xu J."/>
            <person name="Bruns T."/>
            <person name="Baldrian P."/>
            <person name="Vilgalys R."/>
            <person name="Henrissat B."/>
            <person name="Grigoriev I.V."/>
            <person name="Hibbett D."/>
            <person name="Nagy L.G."/>
            <person name="Martin F.M."/>
        </authorList>
    </citation>
    <scope>NUCLEOTIDE SEQUENCE</scope>
    <source>
        <strain evidence="3">Prilba</strain>
    </source>
</reference>
<evidence type="ECO:0000256" key="1">
    <source>
        <dbReference type="SAM" id="Phobius"/>
    </source>
</evidence>
<keyword evidence="1" id="KW-1133">Transmembrane helix</keyword>
<keyword evidence="1" id="KW-0472">Membrane</keyword>
<name>A0A9P5ML77_9AGAM</name>
<organism evidence="3 4">
    <name type="scientific">Russula ochroleuca</name>
    <dbReference type="NCBI Taxonomy" id="152965"/>
    <lineage>
        <taxon>Eukaryota</taxon>
        <taxon>Fungi</taxon>
        <taxon>Dikarya</taxon>
        <taxon>Basidiomycota</taxon>
        <taxon>Agaricomycotina</taxon>
        <taxon>Agaricomycetes</taxon>
        <taxon>Russulales</taxon>
        <taxon>Russulaceae</taxon>
        <taxon>Russula</taxon>
    </lineage>
</organism>
<evidence type="ECO:0000313" key="2">
    <source>
        <dbReference type="EMBL" id="KAF8461646.1"/>
    </source>
</evidence>
<dbReference type="AlphaFoldDB" id="A0A9P5ML77"/>
<reference evidence="3" key="2">
    <citation type="journal article" date="2020" name="Nat. Commun.">
        <title>Large-scale genome sequencing of mycorrhizal fungi provides insights into the early evolution of symbiotic traits.</title>
        <authorList>
            <person name="Miyauchi S."/>
            <person name="Kiss E."/>
            <person name="Kuo A."/>
            <person name="Drula E."/>
            <person name="Kohler A."/>
            <person name="Sanchez-Garcia M."/>
            <person name="Morin E."/>
            <person name="Andreopoulos B."/>
            <person name="Barry K.W."/>
            <person name="Bonito G."/>
            <person name="Buee M."/>
            <person name="Carver A."/>
            <person name="Chen C."/>
            <person name="Cichocki N."/>
            <person name="Clum A."/>
            <person name="Culley D."/>
            <person name="Crous P.W."/>
            <person name="Fauchery L."/>
            <person name="Girlanda M."/>
            <person name="Hayes R.D."/>
            <person name="Keri Z."/>
            <person name="LaButti K."/>
            <person name="Lipzen A."/>
            <person name="Lombard V."/>
            <person name="Magnuson J."/>
            <person name="Maillard F."/>
            <person name="Murat C."/>
            <person name="Nolan M."/>
            <person name="Ohm R.A."/>
            <person name="Pangilinan J."/>
            <person name="Pereira M.F."/>
            <person name="Perotto S."/>
            <person name="Peter M."/>
            <person name="Pfister S."/>
            <person name="Riley R."/>
            <person name="Sitrit Y."/>
            <person name="Stielow J.B."/>
            <person name="Szollosi G."/>
            <person name="Zifcakova L."/>
            <person name="Stursova M."/>
            <person name="Spatafora J.W."/>
            <person name="Tedersoo L."/>
            <person name="Vaario L.M."/>
            <person name="Yamada A."/>
            <person name="Yan M."/>
            <person name="Wang P."/>
            <person name="Xu J."/>
            <person name="Bruns T."/>
            <person name="Baldrian P."/>
            <person name="Vilgalys R."/>
            <person name="Dunand C."/>
            <person name="Henrissat B."/>
            <person name="Grigoriev I.V."/>
            <person name="Hibbett D."/>
            <person name="Nagy L.G."/>
            <person name="Martin F.M."/>
        </authorList>
    </citation>
    <scope>NUCLEOTIDE SEQUENCE</scope>
    <source>
        <strain evidence="3">Prilba</strain>
    </source>
</reference>